<evidence type="ECO:0008006" key="4">
    <source>
        <dbReference type="Google" id="ProtNLM"/>
    </source>
</evidence>
<keyword evidence="3" id="KW-1185">Reference proteome</keyword>
<dbReference type="RefSeq" id="WP_289448032.1">
    <property type="nucleotide sequence ID" value="NZ_JAUCGR010000004.1"/>
</dbReference>
<organism evidence="2 3">
    <name type="scientific">Cellulomonas edaphi</name>
    <dbReference type="NCBI Taxonomy" id="3053468"/>
    <lineage>
        <taxon>Bacteria</taxon>
        <taxon>Bacillati</taxon>
        <taxon>Actinomycetota</taxon>
        <taxon>Actinomycetes</taxon>
        <taxon>Micrococcales</taxon>
        <taxon>Cellulomonadaceae</taxon>
        <taxon>Cellulomonas</taxon>
    </lineage>
</organism>
<dbReference type="Proteomes" id="UP001321453">
    <property type="component" value="Unassembled WGS sequence"/>
</dbReference>
<evidence type="ECO:0000313" key="3">
    <source>
        <dbReference type="Proteomes" id="UP001321453"/>
    </source>
</evidence>
<sequence>MLLTLTLIGFLTLAAVVSIRWVLRRVDALGRVRAFPKIRVGLCLALALSCAVPLWTQARLEGRLERAASAMVGAQVQVHCQTFGEAFVDLGQELGYVAWGPGGVPERATVIKRGPCADLRSWLASSKDAPSRDQVVAVHVLTHEAMHMAGLMVEAEAECAAVQRDAAMAVALGASAAQGRALAQEYWSTVYPAMPADYRGGCGPGGTYDERLATAPWQTGS</sequence>
<name>A0ABT7SA73_9CELL</name>
<protein>
    <recommendedName>
        <fullName evidence="4">Neutral zinc metallopeptidase</fullName>
    </recommendedName>
</protein>
<evidence type="ECO:0000313" key="2">
    <source>
        <dbReference type="EMBL" id="MDM7832530.1"/>
    </source>
</evidence>
<comment type="caution">
    <text evidence="2">The sequence shown here is derived from an EMBL/GenBank/DDBJ whole genome shotgun (WGS) entry which is preliminary data.</text>
</comment>
<gene>
    <name evidence="2" type="ORF">QRT05_14405</name>
</gene>
<reference evidence="2 3" key="1">
    <citation type="submission" date="2023-06" db="EMBL/GenBank/DDBJ databases">
        <title>Cellulomonas sp. MW9 Whole genome sequence.</title>
        <authorList>
            <person name="Park S."/>
        </authorList>
    </citation>
    <scope>NUCLEOTIDE SEQUENCE [LARGE SCALE GENOMIC DNA]</scope>
    <source>
        <strain evidence="2 3">MW9</strain>
    </source>
</reference>
<evidence type="ECO:0000256" key="1">
    <source>
        <dbReference type="SAM" id="Phobius"/>
    </source>
</evidence>
<proteinExistence type="predicted"/>
<accession>A0ABT7SA73</accession>
<feature type="transmembrane region" description="Helical" evidence="1">
    <location>
        <begin position="34"/>
        <end position="56"/>
    </location>
</feature>
<keyword evidence="1" id="KW-1133">Transmembrane helix</keyword>
<dbReference type="EMBL" id="JAUCGR010000004">
    <property type="protein sequence ID" value="MDM7832530.1"/>
    <property type="molecule type" value="Genomic_DNA"/>
</dbReference>
<keyword evidence="1" id="KW-0472">Membrane</keyword>
<keyword evidence="1" id="KW-0812">Transmembrane</keyword>